<comment type="function">
    <text evidence="10 11">Phosphorylation of dTMP to form dTDP in both de novo and salvage pathways of dTTP synthesis.</text>
</comment>
<comment type="catalytic activity">
    <reaction evidence="9 11">
        <text>dTMP + ATP = dTDP + ADP</text>
        <dbReference type="Rhea" id="RHEA:13517"/>
        <dbReference type="ChEBI" id="CHEBI:30616"/>
        <dbReference type="ChEBI" id="CHEBI:58369"/>
        <dbReference type="ChEBI" id="CHEBI:63528"/>
        <dbReference type="ChEBI" id="CHEBI:456216"/>
        <dbReference type="EC" id="2.7.4.9"/>
    </reaction>
</comment>
<evidence type="ECO:0000256" key="5">
    <source>
        <dbReference type="ARBA" id="ARBA00022727"/>
    </source>
</evidence>
<keyword evidence="14" id="KW-1185">Reference proteome</keyword>
<dbReference type="PANTHER" id="PTHR10344:SF4">
    <property type="entry name" value="UMP-CMP KINASE 2, MITOCHONDRIAL"/>
    <property type="match status" value="1"/>
</dbReference>
<evidence type="ECO:0000313" key="13">
    <source>
        <dbReference type="EMBL" id="TDY46316.1"/>
    </source>
</evidence>
<keyword evidence="4 11" id="KW-0808">Transferase</keyword>
<evidence type="ECO:0000256" key="1">
    <source>
        <dbReference type="ARBA" id="ARBA00009776"/>
    </source>
</evidence>
<dbReference type="PANTHER" id="PTHR10344">
    <property type="entry name" value="THYMIDYLATE KINASE"/>
    <property type="match status" value="1"/>
</dbReference>
<dbReference type="SUPFAM" id="SSF52540">
    <property type="entry name" value="P-loop containing nucleoside triphosphate hydrolases"/>
    <property type="match status" value="1"/>
</dbReference>
<dbReference type="HAMAP" id="MF_00165">
    <property type="entry name" value="Thymidylate_kinase"/>
    <property type="match status" value="1"/>
</dbReference>
<dbReference type="InterPro" id="IPR018094">
    <property type="entry name" value="Thymidylate_kinase"/>
</dbReference>
<comment type="similarity">
    <text evidence="1 11">Belongs to the thymidylate kinase family.</text>
</comment>
<dbReference type="GO" id="GO:0006235">
    <property type="term" value="P:dTTP biosynthetic process"/>
    <property type="evidence" value="ECO:0007669"/>
    <property type="project" value="UniProtKB-UniRule"/>
</dbReference>
<keyword evidence="7 11" id="KW-0418">Kinase</keyword>
<organism evidence="13 14">
    <name type="scientific">Alicyclobacillus sacchari</name>
    <dbReference type="NCBI Taxonomy" id="392010"/>
    <lineage>
        <taxon>Bacteria</taxon>
        <taxon>Bacillati</taxon>
        <taxon>Bacillota</taxon>
        <taxon>Bacilli</taxon>
        <taxon>Bacillales</taxon>
        <taxon>Alicyclobacillaceae</taxon>
        <taxon>Alicyclobacillus</taxon>
    </lineage>
</organism>
<evidence type="ECO:0000256" key="4">
    <source>
        <dbReference type="ARBA" id="ARBA00022679"/>
    </source>
</evidence>
<evidence type="ECO:0000256" key="9">
    <source>
        <dbReference type="ARBA" id="ARBA00048743"/>
    </source>
</evidence>
<dbReference type="Pfam" id="PF02223">
    <property type="entry name" value="Thymidylate_kin"/>
    <property type="match status" value="1"/>
</dbReference>
<evidence type="ECO:0000256" key="7">
    <source>
        <dbReference type="ARBA" id="ARBA00022777"/>
    </source>
</evidence>
<dbReference type="Gene3D" id="3.40.50.300">
    <property type="entry name" value="P-loop containing nucleotide triphosphate hydrolases"/>
    <property type="match status" value="1"/>
</dbReference>
<dbReference type="GO" id="GO:0005524">
    <property type="term" value="F:ATP binding"/>
    <property type="evidence" value="ECO:0007669"/>
    <property type="project" value="UniProtKB-UniRule"/>
</dbReference>
<dbReference type="InterPro" id="IPR039430">
    <property type="entry name" value="Thymidylate_kin-like_dom"/>
</dbReference>
<feature type="domain" description="Thymidylate kinase-like" evidence="12">
    <location>
        <begin position="11"/>
        <end position="203"/>
    </location>
</feature>
<dbReference type="EMBL" id="SORF01000007">
    <property type="protein sequence ID" value="TDY46316.1"/>
    <property type="molecule type" value="Genomic_DNA"/>
</dbReference>
<comment type="caution">
    <text evidence="13">The sequence shown here is derived from an EMBL/GenBank/DDBJ whole genome shotgun (WGS) entry which is preliminary data.</text>
</comment>
<dbReference type="EC" id="2.7.4.9" evidence="2 11"/>
<evidence type="ECO:0000256" key="11">
    <source>
        <dbReference type="HAMAP-Rule" id="MF_00165"/>
    </source>
</evidence>
<dbReference type="GO" id="GO:0004798">
    <property type="term" value="F:dTMP kinase activity"/>
    <property type="evidence" value="ECO:0007669"/>
    <property type="project" value="UniProtKB-UniRule"/>
</dbReference>
<dbReference type="GO" id="GO:0005829">
    <property type="term" value="C:cytosol"/>
    <property type="evidence" value="ECO:0007669"/>
    <property type="project" value="TreeGrafter"/>
</dbReference>
<dbReference type="NCBIfam" id="TIGR00041">
    <property type="entry name" value="DTMP_kinase"/>
    <property type="match status" value="1"/>
</dbReference>
<protein>
    <recommendedName>
        <fullName evidence="3 11">Thymidylate kinase</fullName>
        <ecNumber evidence="2 11">2.7.4.9</ecNumber>
    </recommendedName>
    <alternativeName>
        <fullName evidence="11">dTMP kinase</fullName>
    </alternativeName>
</protein>
<name>A0A4R8LLV4_9BACL</name>
<keyword evidence="5 11" id="KW-0545">Nucleotide biosynthesis</keyword>
<evidence type="ECO:0000259" key="12">
    <source>
        <dbReference type="Pfam" id="PF02223"/>
    </source>
</evidence>
<keyword evidence="8 11" id="KW-0067">ATP-binding</keyword>
<evidence type="ECO:0000256" key="2">
    <source>
        <dbReference type="ARBA" id="ARBA00012980"/>
    </source>
</evidence>
<evidence type="ECO:0000313" key="14">
    <source>
        <dbReference type="Proteomes" id="UP000294581"/>
    </source>
</evidence>
<proteinExistence type="inferred from homology"/>
<dbReference type="InterPro" id="IPR027417">
    <property type="entry name" value="P-loop_NTPase"/>
</dbReference>
<dbReference type="OrthoDB" id="9774907at2"/>
<dbReference type="Proteomes" id="UP000294581">
    <property type="component" value="Unassembled WGS sequence"/>
</dbReference>
<keyword evidence="6 11" id="KW-0547">Nucleotide-binding</keyword>
<dbReference type="AlphaFoldDB" id="A0A4R8LLV4"/>
<evidence type="ECO:0000256" key="6">
    <source>
        <dbReference type="ARBA" id="ARBA00022741"/>
    </source>
</evidence>
<dbReference type="FunFam" id="3.40.50.300:FF:000225">
    <property type="entry name" value="Thymidylate kinase"/>
    <property type="match status" value="1"/>
</dbReference>
<gene>
    <name evidence="11" type="primary">tmk</name>
    <name evidence="13" type="ORF">C7445_10796</name>
</gene>
<feature type="binding site" evidence="11">
    <location>
        <begin position="13"/>
        <end position="20"/>
    </location>
    <ligand>
        <name>ATP</name>
        <dbReference type="ChEBI" id="CHEBI:30616"/>
    </ligand>
</feature>
<dbReference type="CDD" id="cd01672">
    <property type="entry name" value="TMPK"/>
    <property type="match status" value="1"/>
</dbReference>
<dbReference type="RefSeq" id="WP_134159672.1">
    <property type="nucleotide sequence ID" value="NZ_SORF01000007.1"/>
</dbReference>
<sequence length="216" mass="24613">MTDRRGRFITFEGIDGAGKTTQIERLAGWLEEQGRRVVCTREPGGTRIGDAVRAVLLNPEHTEMTARTEVLLYAASRAQLVDQIIRPAIEDGAVVLCDRFVDASVAYQGAGLRIGEQAVREVNTFALGNLMPDLTLWFDIDWAQASERLLARRGAGRLDRIEQRGRDFFDRVANAFRVLQTTEPRRIQRIDARRDVETIQQEIRRIVWNHINNDLE</sequence>
<evidence type="ECO:0000256" key="8">
    <source>
        <dbReference type="ARBA" id="ARBA00022840"/>
    </source>
</evidence>
<reference evidence="13 14" key="1">
    <citation type="submission" date="2019-03" db="EMBL/GenBank/DDBJ databases">
        <title>Genomic Encyclopedia of Type Strains, Phase IV (KMG-IV): sequencing the most valuable type-strain genomes for metagenomic binning, comparative biology and taxonomic classification.</title>
        <authorList>
            <person name="Goeker M."/>
        </authorList>
    </citation>
    <scope>NUCLEOTIDE SEQUENCE [LARGE SCALE GENOMIC DNA]</scope>
    <source>
        <strain evidence="13 14">DSM 17974</strain>
    </source>
</reference>
<dbReference type="GO" id="GO:0006227">
    <property type="term" value="P:dUDP biosynthetic process"/>
    <property type="evidence" value="ECO:0007669"/>
    <property type="project" value="TreeGrafter"/>
</dbReference>
<accession>A0A4R8LLV4</accession>
<dbReference type="GO" id="GO:0006233">
    <property type="term" value="P:dTDP biosynthetic process"/>
    <property type="evidence" value="ECO:0007669"/>
    <property type="project" value="InterPro"/>
</dbReference>
<evidence type="ECO:0000256" key="3">
    <source>
        <dbReference type="ARBA" id="ARBA00017144"/>
    </source>
</evidence>
<evidence type="ECO:0000256" key="10">
    <source>
        <dbReference type="ARBA" id="ARBA00057735"/>
    </source>
</evidence>